<keyword evidence="10" id="KW-1185">Reference proteome</keyword>
<dbReference type="InterPro" id="IPR008271">
    <property type="entry name" value="Ser/Thr_kinase_AS"/>
</dbReference>
<protein>
    <recommendedName>
        <fullName evidence="8">Protein kinase domain-containing protein</fullName>
    </recommendedName>
</protein>
<keyword evidence="2" id="KW-0547">Nucleotide-binding</keyword>
<dbReference type="PROSITE" id="PS50011">
    <property type="entry name" value="PROTEIN_KINASE_DOM"/>
    <property type="match status" value="1"/>
</dbReference>
<feature type="compositionally biased region" description="Basic and acidic residues" evidence="7">
    <location>
        <begin position="419"/>
        <end position="428"/>
    </location>
</feature>
<dbReference type="PANTHER" id="PTHR11042">
    <property type="entry name" value="EUKARYOTIC TRANSLATION INITIATION FACTOR 2-ALPHA KINASE EIF2-ALPHA KINASE -RELATED"/>
    <property type="match status" value="1"/>
</dbReference>
<evidence type="ECO:0000256" key="6">
    <source>
        <dbReference type="ARBA" id="ARBA00037982"/>
    </source>
</evidence>
<dbReference type="Gene3D" id="1.10.510.10">
    <property type="entry name" value="Transferase(Phosphotransferase) domain 1"/>
    <property type="match status" value="1"/>
</dbReference>
<keyword evidence="3" id="KW-0418">Kinase</keyword>
<reference evidence="9 10" key="1">
    <citation type="submission" date="2024-02" db="EMBL/GenBank/DDBJ databases">
        <authorList>
            <person name="Chen Y."/>
            <person name="Shah S."/>
            <person name="Dougan E. K."/>
            <person name="Thang M."/>
            <person name="Chan C."/>
        </authorList>
    </citation>
    <scope>NUCLEOTIDE SEQUENCE [LARGE SCALE GENOMIC DNA]</scope>
</reference>
<sequence length="466" mass="51996">MIRPDTLVALSALHPDPSVEVAQALSLSSLYGIADNFSEDEQQAIRDFRAAARSCYSKLGKKAKAQLIEVGDSIFAQSTVEDVEKTHDEELELMNSFWESATKSSVGASSLEEEYDLRTGRWLGNGKWGWVMMAPKRHGGQAVLKMSDVHHADVTAKEWIHGSKMGRGHRNIVEYLNVYLYGDENQTFKKKLQDGYRDGKLKSDIQRKSFPTHYVCMTIEEMNCGSVQGWLDKEILNPQGMMVVLQEVAAALAYMHSNEITHNDMKPENIFLHTDGRRIVSKLGDLGLAEKSTNTTSDVTRYGMTGFSMATGEKYGLRHYSKDKISTFVSEVEACVNGCGVTGKLGTALEDLPRLLQKVLSESVSMKEVRDWKTLQGFDFPDEGASSSLRRSSTDPVAMKAVEEDDDYGNGYGRRRLEKAKSSLEPKCPRPQRWAVPDGSGRRPRETRFLLGKNGPRDGESLWAMG</sequence>
<comment type="similarity">
    <text evidence="6">Belongs to the protein kinase superfamily. Ser/Thr protein kinase family. GCN2 subfamily.</text>
</comment>
<dbReference type="SMART" id="SM00220">
    <property type="entry name" value="S_TKc"/>
    <property type="match status" value="1"/>
</dbReference>
<dbReference type="PROSITE" id="PS00108">
    <property type="entry name" value="PROTEIN_KINASE_ST"/>
    <property type="match status" value="1"/>
</dbReference>
<name>A0ABP0KSC8_9DINO</name>
<dbReference type="Proteomes" id="UP001642484">
    <property type="component" value="Unassembled WGS sequence"/>
</dbReference>
<evidence type="ECO:0000256" key="2">
    <source>
        <dbReference type="ARBA" id="ARBA00022741"/>
    </source>
</evidence>
<accession>A0ABP0KSC8</accession>
<keyword evidence="1" id="KW-0808">Transferase</keyword>
<feature type="region of interest" description="Disordered" evidence="7">
    <location>
        <begin position="383"/>
        <end position="466"/>
    </location>
</feature>
<gene>
    <name evidence="9" type="ORF">CCMP2556_LOCUS17456</name>
</gene>
<evidence type="ECO:0000256" key="4">
    <source>
        <dbReference type="ARBA" id="ARBA00022840"/>
    </source>
</evidence>
<evidence type="ECO:0000256" key="5">
    <source>
        <dbReference type="ARBA" id="ARBA00023193"/>
    </source>
</evidence>
<evidence type="ECO:0000256" key="1">
    <source>
        <dbReference type="ARBA" id="ARBA00022679"/>
    </source>
</evidence>
<feature type="compositionally biased region" description="Polar residues" evidence="7">
    <location>
        <begin position="385"/>
        <end position="395"/>
    </location>
</feature>
<dbReference type="SUPFAM" id="SSF56112">
    <property type="entry name" value="Protein kinase-like (PK-like)"/>
    <property type="match status" value="1"/>
</dbReference>
<feature type="domain" description="Protein kinase" evidence="8">
    <location>
        <begin position="117"/>
        <end position="466"/>
    </location>
</feature>
<keyword evidence="4" id="KW-0067">ATP-binding</keyword>
<evidence type="ECO:0000256" key="3">
    <source>
        <dbReference type="ARBA" id="ARBA00022777"/>
    </source>
</evidence>
<dbReference type="Pfam" id="PF00069">
    <property type="entry name" value="Pkinase"/>
    <property type="match status" value="1"/>
</dbReference>
<dbReference type="EMBL" id="CAXAMN010009613">
    <property type="protein sequence ID" value="CAK9029344.1"/>
    <property type="molecule type" value="Genomic_DNA"/>
</dbReference>
<evidence type="ECO:0000313" key="9">
    <source>
        <dbReference type="EMBL" id="CAK9029344.1"/>
    </source>
</evidence>
<organism evidence="9 10">
    <name type="scientific">Durusdinium trenchii</name>
    <dbReference type="NCBI Taxonomy" id="1381693"/>
    <lineage>
        <taxon>Eukaryota</taxon>
        <taxon>Sar</taxon>
        <taxon>Alveolata</taxon>
        <taxon>Dinophyceae</taxon>
        <taxon>Suessiales</taxon>
        <taxon>Symbiodiniaceae</taxon>
        <taxon>Durusdinium</taxon>
    </lineage>
</organism>
<keyword evidence="5" id="KW-0652">Protein synthesis inhibitor</keyword>
<dbReference type="InterPro" id="IPR000719">
    <property type="entry name" value="Prot_kinase_dom"/>
</dbReference>
<proteinExistence type="inferred from homology"/>
<evidence type="ECO:0000313" key="10">
    <source>
        <dbReference type="Proteomes" id="UP001642484"/>
    </source>
</evidence>
<dbReference type="InterPro" id="IPR011009">
    <property type="entry name" value="Kinase-like_dom_sf"/>
</dbReference>
<comment type="caution">
    <text evidence="9">The sequence shown here is derived from an EMBL/GenBank/DDBJ whole genome shotgun (WGS) entry which is preliminary data.</text>
</comment>
<evidence type="ECO:0000256" key="7">
    <source>
        <dbReference type="SAM" id="MobiDB-lite"/>
    </source>
</evidence>
<dbReference type="InterPro" id="IPR050339">
    <property type="entry name" value="CC_SR_Kinase"/>
</dbReference>
<evidence type="ECO:0000259" key="8">
    <source>
        <dbReference type="PROSITE" id="PS50011"/>
    </source>
</evidence>